<keyword evidence="3" id="KW-1185">Reference proteome</keyword>
<reference evidence="2 3" key="1">
    <citation type="submission" date="2020-08" db="EMBL/GenBank/DDBJ databases">
        <title>Sequencing the genomes of 1000 actinobacteria strains.</title>
        <authorList>
            <person name="Klenk H.-P."/>
        </authorList>
    </citation>
    <scope>NUCLEOTIDE SEQUENCE [LARGE SCALE GENOMIC DNA]</scope>
    <source>
        <strain evidence="2 3">DSM 23974</strain>
    </source>
</reference>
<evidence type="ECO:0000313" key="3">
    <source>
        <dbReference type="Proteomes" id="UP000540191"/>
    </source>
</evidence>
<comment type="caution">
    <text evidence="2">The sequence shown here is derived from an EMBL/GenBank/DDBJ whole genome shotgun (WGS) entry which is preliminary data.</text>
</comment>
<dbReference type="InterPro" id="IPR006311">
    <property type="entry name" value="TAT_signal"/>
</dbReference>
<evidence type="ECO:0000313" key="2">
    <source>
        <dbReference type="EMBL" id="MBB4734611.1"/>
    </source>
</evidence>
<name>A0A7W7M1V7_9MICC</name>
<dbReference type="AlphaFoldDB" id="A0A7W7M1V7"/>
<sequence length="247" mass="25914">MTNQTRPTSLSRRTITQGLAWTTPAVALAAAAPASAVSQVTGTNNTMQYFTDRFYRSASSLGTCTVDAQGGYLSTQGTATTGSPRNTSNVASADGKLSTTSSVGVWIETANTVSGTAVVNSVTQTFVFSQPIRIVDLASSGARTTGTWRWSKSNDLNGWTYTLSADGKTLTLTYAGPTLLETSTGVNGTGTYLPGYFLNYEFTNTTRTFCPATSKSSFTVKNSITASWTDANGTHTFTKSTTGAIVA</sequence>
<accession>A0A7W7M1V7</accession>
<dbReference type="PROSITE" id="PS51318">
    <property type="entry name" value="TAT"/>
    <property type="match status" value="1"/>
</dbReference>
<evidence type="ECO:0000256" key="1">
    <source>
        <dbReference type="SAM" id="SignalP"/>
    </source>
</evidence>
<evidence type="ECO:0008006" key="4">
    <source>
        <dbReference type="Google" id="ProtNLM"/>
    </source>
</evidence>
<protein>
    <recommendedName>
        <fullName evidence="4">Tat pathway signal sequence domain protein</fullName>
    </recommendedName>
</protein>
<gene>
    <name evidence="2" type="ORF">HDA30_000119</name>
</gene>
<feature type="signal peptide" evidence="1">
    <location>
        <begin position="1"/>
        <end position="36"/>
    </location>
</feature>
<organism evidence="2 3">
    <name type="scientific">Micrococcus cohnii</name>
    <dbReference type="NCBI Taxonomy" id="993416"/>
    <lineage>
        <taxon>Bacteria</taxon>
        <taxon>Bacillati</taxon>
        <taxon>Actinomycetota</taxon>
        <taxon>Actinomycetes</taxon>
        <taxon>Micrococcales</taxon>
        <taxon>Micrococcaceae</taxon>
        <taxon>Micrococcus</taxon>
    </lineage>
</organism>
<dbReference type="Proteomes" id="UP000540191">
    <property type="component" value="Unassembled WGS sequence"/>
</dbReference>
<keyword evidence="1" id="KW-0732">Signal</keyword>
<dbReference type="RefSeq" id="WP_158495461.1">
    <property type="nucleotide sequence ID" value="NZ_JACHNA010000001.1"/>
</dbReference>
<feature type="chain" id="PRO_5039094430" description="Tat pathway signal sequence domain protein" evidence="1">
    <location>
        <begin position="37"/>
        <end position="247"/>
    </location>
</feature>
<dbReference type="EMBL" id="JACHNA010000001">
    <property type="protein sequence ID" value="MBB4734611.1"/>
    <property type="molecule type" value="Genomic_DNA"/>
</dbReference>
<proteinExistence type="predicted"/>